<accession>A0A2H9THQ3</accession>
<dbReference type="NCBIfam" id="TIGR00324">
    <property type="entry name" value="endA"/>
    <property type="match status" value="1"/>
</dbReference>
<dbReference type="Gene3D" id="3.40.1350.10">
    <property type="match status" value="1"/>
</dbReference>
<reference evidence="5 6" key="1">
    <citation type="submission" date="2016-10" db="EMBL/GenBank/DDBJ databases">
        <title>The genome of Paramicrosporidium saccamoebae is the missing link in understanding Cryptomycota and Microsporidia evolution.</title>
        <authorList>
            <person name="Quandt C.A."/>
            <person name="Beaudet D."/>
            <person name="Corsaro D."/>
            <person name="Michel R."/>
            <person name="Corradi N."/>
            <person name="James T."/>
        </authorList>
    </citation>
    <scope>NUCLEOTIDE SEQUENCE [LARGE SCALE GENOMIC DNA]</scope>
    <source>
        <strain evidence="5 6">KSL3</strain>
    </source>
</reference>
<sequence length="201" mass="22716">MRTVRAELTTGMVVVPPDDAPFLWTSGFFGVSPQKDSRTTPLYGTLSLSETCYLLNKCAEGHLQFEFSLSQQGTTCTLEQLHRLIKSDYGETAYRQMLIYSDLRARGWIVQGGLNYGTDFLLYRTSPETEHAPYAVVVRPDPCPEFVWREAIALNRVAATAKKQLVVAFVSHDGMIRYLHISRWIPEAERRNPGPRGAKCK</sequence>
<feature type="domain" description="tRNA intron endonuclease catalytic" evidence="4">
    <location>
        <begin position="95"/>
        <end position="178"/>
    </location>
</feature>
<dbReference type="AlphaFoldDB" id="A0A2H9THQ3"/>
<evidence type="ECO:0000256" key="2">
    <source>
        <dbReference type="ARBA" id="ARBA00012573"/>
    </source>
</evidence>
<dbReference type="Pfam" id="PF01974">
    <property type="entry name" value="tRNA_int_endo"/>
    <property type="match status" value="1"/>
</dbReference>
<proteinExistence type="inferred from homology"/>
<comment type="catalytic activity">
    <reaction evidence="3">
        <text>pretRNA = a 3'-half-tRNA molecule with a 5'-OH end + a 5'-half-tRNA molecule with a 2',3'-cyclic phosphate end + an intron with a 2',3'-cyclic phosphate and a 5'-hydroxyl terminus.</text>
        <dbReference type="EC" id="4.6.1.16"/>
    </reaction>
</comment>
<evidence type="ECO:0000259" key="4">
    <source>
        <dbReference type="Pfam" id="PF01974"/>
    </source>
</evidence>
<dbReference type="GO" id="GO:0000213">
    <property type="term" value="F:tRNA-intron lyase activity"/>
    <property type="evidence" value="ECO:0007669"/>
    <property type="project" value="UniProtKB-EC"/>
</dbReference>
<dbReference type="EMBL" id="MTSL01000182">
    <property type="protein sequence ID" value="PJF17255.1"/>
    <property type="molecule type" value="Genomic_DNA"/>
</dbReference>
<dbReference type="InterPro" id="IPR006676">
    <property type="entry name" value="tRNA_splic"/>
</dbReference>
<dbReference type="PANTHER" id="PTHR21227">
    <property type="entry name" value="TRNA-SPLICING ENDONUCLEASE SUBUNIT SEN2"/>
    <property type="match status" value="1"/>
</dbReference>
<dbReference type="InterPro" id="IPR006677">
    <property type="entry name" value="tRNA_intron_Endonuc_cat-like"/>
</dbReference>
<dbReference type="STRING" id="1246581.A0A2H9THQ3"/>
<evidence type="ECO:0000313" key="5">
    <source>
        <dbReference type="EMBL" id="PJF17255.1"/>
    </source>
</evidence>
<dbReference type="GO" id="GO:0003676">
    <property type="term" value="F:nucleic acid binding"/>
    <property type="evidence" value="ECO:0007669"/>
    <property type="project" value="InterPro"/>
</dbReference>
<keyword evidence="5" id="KW-0378">Hydrolase</keyword>
<organism evidence="5 6">
    <name type="scientific">Paramicrosporidium saccamoebae</name>
    <dbReference type="NCBI Taxonomy" id="1246581"/>
    <lineage>
        <taxon>Eukaryota</taxon>
        <taxon>Fungi</taxon>
        <taxon>Fungi incertae sedis</taxon>
        <taxon>Cryptomycota</taxon>
        <taxon>Cryptomycota incertae sedis</taxon>
        <taxon>Paramicrosporidium</taxon>
    </lineage>
</organism>
<evidence type="ECO:0000256" key="1">
    <source>
        <dbReference type="ARBA" id="ARBA00008078"/>
    </source>
</evidence>
<dbReference type="GO" id="GO:0005634">
    <property type="term" value="C:nucleus"/>
    <property type="evidence" value="ECO:0007669"/>
    <property type="project" value="UniProtKB-ARBA"/>
</dbReference>
<comment type="caution">
    <text evidence="5">The sequence shown here is derived from an EMBL/GenBank/DDBJ whole genome shotgun (WGS) entry which is preliminary data.</text>
</comment>
<comment type="similarity">
    <text evidence="1">Belongs to the tRNA-intron endonuclease family.</text>
</comment>
<dbReference type="EC" id="4.6.1.16" evidence="2"/>
<dbReference type="Proteomes" id="UP000240830">
    <property type="component" value="Unassembled WGS sequence"/>
</dbReference>
<dbReference type="GO" id="GO:0005737">
    <property type="term" value="C:cytoplasm"/>
    <property type="evidence" value="ECO:0007669"/>
    <property type="project" value="TreeGrafter"/>
</dbReference>
<dbReference type="OrthoDB" id="10249562at2759"/>
<dbReference type="GO" id="GO:0006388">
    <property type="term" value="P:tRNA splicing, via endonucleolytic cleavage and ligation"/>
    <property type="evidence" value="ECO:0007669"/>
    <property type="project" value="InterPro"/>
</dbReference>
<dbReference type="InterPro" id="IPR011856">
    <property type="entry name" value="tRNA_endonuc-like_dom_sf"/>
</dbReference>
<protein>
    <recommendedName>
        <fullName evidence="2">tRNA-intron lyase</fullName>
        <ecNumber evidence="2">4.6.1.16</ecNumber>
    </recommendedName>
</protein>
<keyword evidence="5" id="KW-0540">Nuclease</keyword>
<dbReference type="PANTHER" id="PTHR21227:SF0">
    <property type="entry name" value="TRNA-SPLICING ENDONUCLEASE SUBUNIT SEN2"/>
    <property type="match status" value="1"/>
</dbReference>
<name>A0A2H9THQ3_9FUNG</name>
<keyword evidence="6" id="KW-1185">Reference proteome</keyword>
<gene>
    <name evidence="5" type="ORF">PSACC_02934</name>
</gene>
<dbReference type="CDD" id="cd22363">
    <property type="entry name" value="tRNA-intron_lyase_C"/>
    <property type="match status" value="1"/>
</dbReference>
<keyword evidence="5" id="KW-0255">Endonuclease</keyword>
<dbReference type="InterPro" id="IPR036167">
    <property type="entry name" value="tRNA_intron_Endo_cat-like_sf"/>
</dbReference>
<dbReference type="SUPFAM" id="SSF53032">
    <property type="entry name" value="tRNA-intron endonuclease catalytic domain-like"/>
    <property type="match status" value="1"/>
</dbReference>
<evidence type="ECO:0000256" key="3">
    <source>
        <dbReference type="ARBA" id="ARBA00034031"/>
    </source>
</evidence>
<evidence type="ECO:0000313" key="6">
    <source>
        <dbReference type="Proteomes" id="UP000240830"/>
    </source>
</evidence>